<dbReference type="EMBL" id="ASHM01052300">
    <property type="protein sequence ID" value="PNX86847.1"/>
    <property type="molecule type" value="Genomic_DNA"/>
</dbReference>
<dbReference type="GO" id="GO:0006427">
    <property type="term" value="P:histidyl-tRNA aminoacylation"/>
    <property type="evidence" value="ECO:0007669"/>
    <property type="project" value="TreeGrafter"/>
</dbReference>
<dbReference type="GO" id="GO:0005829">
    <property type="term" value="C:cytosol"/>
    <property type="evidence" value="ECO:0007669"/>
    <property type="project" value="TreeGrafter"/>
</dbReference>
<dbReference type="PANTHER" id="PTHR11476">
    <property type="entry name" value="HISTIDYL-TRNA SYNTHETASE"/>
    <property type="match status" value="1"/>
</dbReference>
<feature type="domain" description="Anticodon-binding" evidence="4">
    <location>
        <begin position="41"/>
        <end position="130"/>
    </location>
</feature>
<evidence type="ECO:0000256" key="1">
    <source>
        <dbReference type="ARBA" id="ARBA00022741"/>
    </source>
</evidence>
<accession>A0A2K3M7T0</accession>
<evidence type="ECO:0000256" key="3">
    <source>
        <dbReference type="ARBA" id="ARBA00022917"/>
    </source>
</evidence>
<dbReference type="Gene3D" id="3.40.50.800">
    <property type="entry name" value="Anticodon-binding domain"/>
    <property type="match status" value="1"/>
</dbReference>
<dbReference type="Proteomes" id="UP000236291">
    <property type="component" value="Unassembled WGS sequence"/>
</dbReference>
<evidence type="ECO:0000256" key="2">
    <source>
        <dbReference type="ARBA" id="ARBA00022840"/>
    </source>
</evidence>
<dbReference type="InterPro" id="IPR036621">
    <property type="entry name" value="Anticodon-bd_dom_sf"/>
</dbReference>
<dbReference type="GO" id="GO:0032543">
    <property type="term" value="P:mitochondrial translation"/>
    <property type="evidence" value="ECO:0007669"/>
    <property type="project" value="TreeGrafter"/>
</dbReference>
<dbReference type="InterPro" id="IPR004154">
    <property type="entry name" value="Anticodon-bd"/>
</dbReference>
<dbReference type="FunFam" id="3.40.50.800:FF:000012">
    <property type="entry name" value="Histidine--tRNA ligase, cytoplasmic"/>
    <property type="match status" value="1"/>
</dbReference>
<evidence type="ECO:0000259" key="4">
    <source>
        <dbReference type="Pfam" id="PF03129"/>
    </source>
</evidence>
<dbReference type="GO" id="GO:0004821">
    <property type="term" value="F:histidine-tRNA ligase activity"/>
    <property type="evidence" value="ECO:0007669"/>
    <property type="project" value="TreeGrafter"/>
</dbReference>
<reference evidence="5 6" key="1">
    <citation type="journal article" date="2014" name="Am. J. Bot.">
        <title>Genome assembly and annotation for red clover (Trifolium pratense; Fabaceae).</title>
        <authorList>
            <person name="Istvanek J."/>
            <person name="Jaros M."/>
            <person name="Krenek A."/>
            <person name="Repkova J."/>
        </authorList>
    </citation>
    <scope>NUCLEOTIDE SEQUENCE [LARGE SCALE GENOMIC DNA]</scope>
    <source>
        <strain evidence="6">cv. Tatra</strain>
        <tissue evidence="5">Young leaves</tissue>
    </source>
</reference>
<organism evidence="5 6">
    <name type="scientific">Trifolium pratense</name>
    <name type="common">Red clover</name>
    <dbReference type="NCBI Taxonomy" id="57577"/>
    <lineage>
        <taxon>Eukaryota</taxon>
        <taxon>Viridiplantae</taxon>
        <taxon>Streptophyta</taxon>
        <taxon>Embryophyta</taxon>
        <taxon>Tracheophyta</taxon>
        <taxon>Spermatophyta</taxon>
        <taxon>Magnoliopsida</taxon>
        <taxon>eudicotyledons</taxon>
        <taxon>Gunneridae</taxon>
        <taxon>Pentapetalae</taxon>
        <taxon>rosids</taxon>
        <taxon>fabids</taxon>
        <taxon>Fabales</taxon>
        <taxon>Fabaceae</taxon>
        <taxon>Papilionoideae</taxon>
        <taxon>50 kb inversion clade</taxon>
        <taxon>NPAAA clade</taxon>
        <taxon>Hologalegina</taxon>
        <taxon>IRL clade</taxon>
        <taxon>Trifolieae</taxon>
        <taxon>Trifolium</taxon>
    </lineage>
</organism>
<dbReference type="SUPFAM" id="SSF52954">
    <property type="entry name" value="Class II aaRS ABD-related"/>
    <property type="match status" value="1"/>
</dbReference>
<keyword evidence="2" id="KW-0067">ATP-binding</keyword>
<feature type="non-terminal residue" evidence="5">
    <location>
        <position position="170"/>
    </location>
</feature>
<gene>
    <name evidence="5" type="ORF">L195_g042930</name>
</gene>
<dbReference type="GO" id="GO:0005739">
    <property type="term" value="C:mitochondrion"/>
    <property type="evidence" value="ECO:0007669"/>
    <property type="project" value="TreeGrafter"/>
</dbReference>
<dbReference type="PANTHER" id="PTHR11476:SF7">
    <property type="entry name" value="HISTIDINE--TRNA LIGASE"/>
    <property type="match status" value="1"/>
</dbReference>
<dbReference type="AlphaFoldDB" id="A0A2K3M7T0"/>
<evidence type="ECO:0000313" key="5">
    <source>
        <dbReference type="EMBL" id="PNX86847.1"/>
    </source>
</evidence>
<dbReference type="STRING" id="57577.A0A2K3M7T0"/>
<comment type="caution">
    <text evidence="5">The sequence shown here is derived from an EMBL/GenBank/DDBJ whole genome shotgun (WGS) entry which is preliminary data.</text>
</comment>
<name>A0A2K3M7T0_TRIPR</name>
<protein>
    <submittedName>
        <fullName evidence="5">Histidine-tRNA ligase-like protein</fullName>
    </submittedName>
</protein>
<dbReference type="Pfam" id="PF03129">
    <property type="entry name" value="HGTP_anticodon"/>
    <property type="match status" value="1"/>
</dbReference>
<keyword evidence="1" id="KW-0547">Nucleotide-binding</keyword>
<proteinExistence type="predicted"/>
<keyword evidence="5" id="KW-0436">Ligase</keyword>
<sequence length="170" mass="19304">MFGSKQVSAVGVSLGIERVFVIKEQQLKDQNQVIRPNKTDVLVSILGNDVTLAGELVGELWDAGVKAEFLVNKRRQKHFDHAKDSKIPWMILVGEKEIKDGTVQLKHLEAGSDVKYDIPRETFVEELRKRDIARQRKLRESASHGGSITRTVDSKLHFVFHLCAFELKEL</sequence>
<dbReference type="GO" id="GO:0005524">
    <property type="term" value="F:ATP binding"/>
    <property type="evidence" value="ECO:0007669"/>
    <property type="project" value="UniProtKB-KW"/>
</dbReference>
<keyword evidence="3" id="KW-0648">Protein biosynthesis</keyword>
<dbReference type="GO" id="GO:0003723">
    <property type="term" value="F:RNA binding"/>
    <property type="evidence" value="ECO:0007669"/>
    <property type="project" value="TreeGrafter"/>
</dbReference>
<reference evidence="5 6" key="2">
    <citation type="journal article" date="2017" name="Front. Plant Sci.">
        <title>Gene Classification and Mining of Molecular Markers Useful in Red Clover (Trifolium pratense) Breeding.</title>
        <authorList>
            <person name="Istvanek J."/>
            <person name="Dluhosova J."/>
            <person name="Dluhos P."/>
            <person name="Patkova L."/>
            <person name="Nedelnik J."/>
            <person name="Repkova J."/>
        </authorList>
    </citation>
    <scope>NUCLEOTIDE SEQUENCE [LARGE SCALE GENOMIC DNA]</scope>
    <source>
        <strain evidence="6">cv. Tatra</strain>
        <tissue evidence="5">Young leaves</tissue>
    </source>
</reference>
<evidence type="ECO:0000313" key="6">
    <source>
        <dbReference type="Proteomes" id="UP000236291"/>
    </source>
</evidence>